<dbReference type="AlphaFoldDB" id="A0A853CQR2"/>
<dbReference type="Pfam" id="PF09849">
    <property type="entry name" value="DUF2076"/>
    <property type="match status" value="2"/>
</dbReference>
<proteinExistence type="predicted"/>
<organism evidence="2 3">
    <name type="scientific">Leifsonia shinshuensis</name>
    <dbReference type="NCBI Taxonomy" id="150026"/>
    <lineage>
        <taxon>Bacteria</taxon>
        <taxon>Bacillati</taxon>
        <taxon>Actinomycetota</taxon>
        <taxon>Actinomycetes</taxon>
        <taxon>Micrococcales</taxon>
        <taxon>Microbacteriaceae</taxon>
        <taxon>Leifsonia</taxon>
    </lineage>
</organism>
<dbReference type="EMBL" id="JACCFL010000001">
    <property type="protein sequence ID" value="NYJ22263.1"/>
    <property type="molecule type" value="Genomic_DNA"/>
</dbReference>
<gene>
    <name evidence="2" type="ORF">HNR13_000550</name>
</gene>
<feature type="compositionally biased region" description="Low complexity" evidence="1">
    <location>
        <begin position="89"/>
        <end position="105"/>
    </location>
</feature>
<feature type="compositionally biased region" description="Gly residues" evidence="1">
    <location>
        <begin position="79"/>
        <end position="88"/>
    </location>
</feature>
<protein>
    <recommendedName>
        <fullName evidence="4">DUF2076 domain-containing protein</fullName>
    </recommendedName>
</protein>
<sequence>MDANDVKLISDLAESIRQASPVQKERQAAELITHLIASQPDAVYFLVQTVLVQREALAAGAASAQGGSASGPAPASGSQGRGLFGLLGGRQQQAQPSQQVQAQPSGGVSFLRSAAAGAAGVAGGILLAQGIGGLFHDASAADHDADRDDSGWEDDGYWDEA</sequence>
<feature type="region of interest" description="Disordered" evidence="1">
    <location>
        <begin position="141"/>
        <end position="161"/>
    </location>
</feature>
<name>A0A853CQR2_9MICO</name>
<feature type="region of interest" description="Disordered" evidence="1">
    <location>
        <begin position="62"/>
        <end position="105"/>
    </location>
</feature>
<evidence type="ECO:0000313" key="3">
    <source>
        <dbReference type="Proteomes" id="UP000578352"/>
    </source>
</evidence>
<evidence type="ECO:0000313" key="2">
    <source>
        <dbReference type="EMBL" id="NYJ22263.1"/>
    </source>
</evidence>
<evidence type="ECO:0000256" key="1">
    <source>
        <dbReference type="SAM" id="MobiDB-lite"/>
    </source>
</evidence>
<accession>A0A853CQR2</accession>
<evidence type="ECO:0008006" key="4">
    <source>
        <dbReference type="Google" id="ProtNLM"/>
    </source>
</evidence>
<comment type="caution">
    <text evidence="2">The sequence shown here is derived from an EMBL/GenBank/DDBJ whole genome shotgun (WGS) entry which is preliminary data.</text>
</comment>
<feature type="compositionally biased region" description="Acidic residues" evidence="1">
    <location>
        <begin position="151"/>
        <end position="161"/>
    </location>
</feature>
<dbReference type="RefSeq" id="WP_179604330.1">
    <property type="nucleotide sequence ID" value="NZ_BAABEH010000001.1"/>
</dbReference>
<dbReference type="InterPro" id="IPR018648">
    <property type="entry name" value="DUF2076"/>
</dbReference>
<reference evidence="2 3" key="1">
    <citation type="submission" date="2020-07" db="EMBL/GenBank/DDBJ databases">
        <title>Sequencing the genomes of 1000 actinobacteria strains.</title>
        <authorList>
            <person name="Klenk H.-P."/>
        </authorList>
    </citation>
    <scope>NUCLEOTIDE SEQUENCE [LARGE SCALE GENOMIC DNA]</scope>
    <source>
        <strain evidence="2 3">DSM 15165</strain>
    </source>
</reference>
<dbReference type="Proteomes" id="UP000578352">
    <property type="component" value="Unassembled WGS sequence"/>
</dbReference>
<feature type="compositionally biased region" description="Basic and acidic residues" evidence="1">
    <location>
        <begin position="141"/>
        <end position="150"/>
    </location>
</feature>
<feature type="compositionally biased region" description="Low complexity" evidence="1">
    <location>
        <begin position="62"/>
        <end position="78"/>
    </location>
</feature>